<sequence>MRPVDPFPALLHAFFYERLVEQRNVSSHTVKSYRDTWRLFLRFAAVRHKRAVAALTLADLSANEVAAFLKYSEQERHVSIGTRNCR</sequence>
<keyword evidence="2 3" id="KW-0238">DNA-binding</keyword>
<dbReference type="SUPFAM" id="SSF47823">
    <property type="entry name" value="lambda integrase-like, N-terminal domain"/>
    <property type="match status" value="1"/>
</dbReference>
<dbReference type="PROSITE" id="PS51900">
    <property type="entry name" value="CB"/>
    <property type="match status" value="1"/>
</dbReference>
<evidence type="ECO:0000256" key="1">
    <source>
        <dbReference type="ARBA" id="ARBA00022908"/>
    </source>
</evidence>
<dbReference type="GO" id="GO:0015074">
    <property type="term" value="P:DNA integration"/>
    <property type="evidence" value="ECO:0007669"/>
    <property type="project" value="UniProtKB-KW"/>
</dbReference>
<evidence type="ECO:0000313" key="6">
    <source>
        <dbReference type="Proteomes" id="UP000249396"/>
    </source>
</evidence>
<dbReference type="Proteomes" id="UP000249396">
    <property type="component" value="Unassembled WGS sequence"/>
</dbReference>
<protein>
    <submittedName>
        <fullName evidence="5">Integrase</fullName>
    </submittedName>
</protein>
<dbReference type="InterPro" id="IPR044068">
    <property type="entry name" value="CB"/>
</dbReference>
<dbReference type="InterPro" id="IPR004107">
    <property type="entry name" value="Integrase_SAM-like_N"/>
</dbReference>
<evidence type="ECO:0000259" key="4">
    <source>
        <dbReference type="PROSITE" id="PS51900"/>
    </source>
</evidence>
<comment type="caution">
    <text evidence="5">The sequence shown here is derived from an EMBL/GenBank/DDBJ whole genome shotgun (WGS) entry which is preliminary data.</text>
</comment>
<evidence type="ECO:0000256" key="2">
    <source>
        <dbReference type="ARBA" id="ARBA00023125"/>
    </source>
</evidence>
<feature type="domain" description="Core-binding (CB)" evidence="4">
    <location>
        <begin position="5"/>
        <end position="86"/>
    </location>
</feature>
<accession>A0A2W4THV7</accession>
<reference evidence="5 6" key="1">
    <citation type="journal article" date="2018" name="Aquat. Microb. Ecol.">
        <title>Gammaproteobacterial methanotrophs dominate.</title>
        <authorList>
            <person name="Rissanen A.J."/>
            <person name="Saarenheimo J."/>
            <person name="Tiirola M."/>
            <person name="Peura S."/>
            <person name="Aalto S.L."/>
            <person name="Karvinen A."/>
            <person name="Nykanen H."/>
        </authorList>
    </citation>
    <scope>NUCLEOTIDE SEQUENCE [LARGE SCALE GENOMIC DNA]</scope>
    <source>
        <strain evidence="5">AMbin10</strain>
    </source>
</reference>
<proteinExistence type="predicted"/>
<keyword evidence="1" id="KW-0229">DNA integration</keyword>
<name>A0A2W4THV7_9GAMM</name>
<dbReference type="AlphaFoldDB" id="A0A2W4THV7"/>
<dbReference type="Gene3D" id="1.10.150.130">
    <property type="match status" value="1"/>
</dbReference>
<evidence type="ECO:0000256" key="3">
    <source>
        <dbReference type="PROSITE-ProRule" id="PRU01248"/>
    </source>
</evidence>
<dbReference type="EMBL" id="QJPH01000060">
    <property type="protein sequence ID" value="PZN86910.1"/>
    <property type="molecule type" value="Genomic_DNA"/>
</dbReference>
<dbReference type="InterPro" id="IPR010998">
    <property type="entry name" value="Integrase_recombinase_N"/>
</dbReference>
<dbReference type="GO" id="GO:0003677">
    <property type="term" value="F:DNA binding"/>
    <property type="evidence" value="ECO:0007669"/>
    <property type="project" value="UniProtKB-UniRule"/>
</dbReference>
<evidence type="ECO:0000313" key="5">
    <source>
        <dbReference type="EMBL" id="PZN86910.1"/>
    </source>
</evidence>
<dbReference type="Pfam" id="PF02899">
    <property type="entry name" value="Phage_int_SAM_1"/>
    <property type="match status" value="1"/>
</dbReference>
<feature type="non-terminal residue" evidence="5">
    <location>
        <position position="86"/>
    </location>
</feature>
<organism evidence="5 6">
    <name type="scientific">Candidatus Methylumidiphilus alinenensis</name>
    <dbReference type="NCBI Taxonomy" id="2202197"/>
    <lineage>
        <taxon>Bacteria</taxon>
        <taxon>Pseudomonadati</taxon>
        <taxon>Pseudomonadota</taxon>
        <taxon>Gammaproteobacteria</taxon>
        <taxon>Methylococcales</taxon>
        <taxon>Candidatus Methylumidiphilus</taxon>
    </lineage>
</organism>
<gene>
    <name evidence="5" type="ORF">DM484_00590</name>
</gene>